<comment type="caution">
    <text evidence="1">The sequence shown here is derived from an EMBL/GenBank/DDBJ whole genome shotgun (WGS) entry which is preliminary data.</text>
</comment>
<reference evidence="1 2" key="1">
    <citation type="submission" date="2020-07" db="EMBL/GenBank/DDBJ databases">
        <title>Endozoicomonas sp. nov., isolated from sediment.</title>
        <authorList>
            <person name="Gu T."/>
        </authorList>
    </citation>
    <scope>NUCLEOTIDE SEQUENCE [LARGE SCALE GENOMIC DNA]</scope>
    <source>
        <strain evidence="1 2">SM1973</strain>
    </source>
</reference>
<evidence type="ECO:0000313" key="2">
    <source>
        <dbReference type="Proteomes" id="UP000569732"/>
    </source>
</evidence>
<dbReference type="Proteomes" id="UP000569732">
    <property type="component" value="Unassembled WGS sequence"/>
</dbReference>
<dbReference type="Gene3D" id="3.30.40.190">
    <property type="match status" value="1"/>
</dbReference>
<sequence length="132" mass="15356">MLIRASLVNKEQNFFHRSLIEYVGCIACRQAGTFANWATIHHIRNSTSSNGHWYVLPLCSGHHKHGEGHDSFKWYAVHPFKDNFEKRYGTQHELYIQSLSILDRFGVPLPHGLQQWINKITHKQTAKSQHSH</sequence>
<keyword evidence="2" id="KW-1185">Reference proteome</keyword>
<proteinExistence type="predicted"/>
<dbReference type="RefSeq" id="WP_180570704.1">
    <property type="nucleotide sequence ID" value="NZ_JACCKB010000048.1"/>
</dbReference>
<name>A0A853IHW1_9GAMM</name>
<protein>
    <submittedName>
        <fullName evidence="1">Recombinase</fullName>
    </submittedName>
</protein>
<gene>
    <name evidence="1" type="ORF">H0A36_22060</name>
</gene>
<dbReference type="InterPro" id="IPR031875">
    <property type="entry name" value="RecA_dep_nuc"/>
</dbReference>
<dbReference type="Pfam" id="PF16786">
    <property type="entry name" value="RecA_dep_nuc"/>
    <property type="match status" value="1"/>
</dbReference>
<dbReference type="EMBL" id="JACCKB010000048">
    <property type="protein sequence ID" value="NYZ68705.1"/>
    <property type="molecule type" value="Genomic_DNA"/>
</dbReference>
<evidence type="ECO:0000313" key="1">
    <source>
        <dbReference type="EMBL" id="NYZ68705.1"/>
    </source>
</evidence>
<dbReference type="AlphaFoldDB" id="A0A853IHW1"/>
<organism evidence="1 2">
    <name type="scientific">Spartinivicinus marinus</name>
    <dbReference type="NCBI Taxonomy" id="2994442"/>
    <lineage>
        <taxon>Bacteria</taxon>
        <taxon>Pseudomonadati</taxon>
        <taxon>Pseudomonadota</taxon>
        <taxon>Gammaproteobacteria</taxon>
        <taxon>Oceanospirillales</taxon>
        <taxon>Zooshikellaceae</taxon>
        <taxon>Spartinivicinus</taxon>
    </lineage>
</organism>
<accession>A0A853IHW1</accession>